<dbReference type="EMBL" id="MU003693">
    <property type="protein sequence ID" value="KAF2816591.1"/>
    <property type="molecule type" value="Genomic_DNA"/>
</dbReference>
<dbReference type="Gene3D" id="3.30.70.100">
    <property type="match status" value="1"/>
</dbReference>
<dbReference type="InterPro" id="IPR007138">
    <property type="entry name" value="ABM_dom"/>
</dbReference>
<reference evidence="4" key="3">
    <citation type="submission" date="2025-04" db="UniProtKB">
        <authorList>
            <consortium name="RefSeq"/>
        </authorList>
    </citation>
    <scope>IDENTIFICATION</scope>
    <source>
        <strain evidence="4">CBS 304.34</strain>
    </source>
</reference>
<dbReference type="GeneID" id="54459806"/>
<proteinExistence type="predicted"/>
<accession>A0A6A6Z661</accession>
<name>A0A6A6Z661_9PEZI</name>
<feature type="domain" description="ABM" evidence="1">
    <location>
        <begin position="73"/>
        <end position="164"/>
    </location>
</feature>
<dbReference type="PROSITE" id="PS51725">
    <property type="entry name" value="ABM"/>
    <property type="match status" value="1"/>
</dbReference>
<dbReference type="Proteomes" id="UP000504636">
    <property type="component" value="Unplaced"/>
</dbReference>
<organism evidence="2">
    <name type="scientific">Mytilinidion resinicola</name>
    <dbReference type="NCBI Taxonomy" id="574789"/>
    <lineage>
        <taxon>Eukaryota</taxon>
        <taxon>Fungi</taxon>
        <taxon>Dikarya</taxon>
        <taxon>Ascomycota</taxon>
        <taxon>Pezizomycotina</taxon>
        <taxon>Dothideomycetes</taxon>
        <taxon>Pleosporomycetidae</taxon>
        <taxon>Mytilinidiales</taxon>
        <taxon>Mytilinidiaceae</taxon>
        <taxon>Mytilinidion</taxon>
    </lineage>
</organism>
<reference evidence="4" key="2">
    <citation type="submission" date="2020-04" db="EMBL/GenBank/DDBJ databases">
        <authorList>
            <consortium name="NCBI Genome Project"/>
        </authorList>
    </citation>
    <scope>NUCLEOTIDE SEQUENCE</scope>
    <source>
        <strain evidence="4">CBS 304.34</strain>
    </source>
</reference>
<dbReference type="RefSeq" id="XP_033583555.1">
    <property type="nucleotide sequence ID" value="XM_033718913.1"/>
</dbReference>
<sequence>MIQSPQRHMPLPSKFRKANVEGKAGYKERGPTSGGRGVYKSCRATTLHRAYPCYTQLPSYPNVYWKPIAANMISVLGYFVPTDGKDDYLRNELQALVKLVKENEPDCLIFELLYDDDIEQFVIHSMFKDRTALNFHLKQPYLTAFKEGTRAESFESMDLKIHERIDGFSR</sequence>
<evidence type="ECO:0000313" key="3">
    <source>
        <dbReference type="Proteomes" id="UP000504636"/>
    </source>
</evidence>
<reference evidence="2 4" key="1">
    <citation type="journal article" date="2020" name="Stud. Mycol.">
        <title>101 Dothideomycetes genomes: a test case for predicting lifestyles and emergence of pathogens.</title>
        <authorList>
            <person name="Haridas S."/>
            <person name="Albert R."/>
            <person name="Binder M."/>
            <person name="Bloem J."/>
            <person name="Labutti K."/>
            <person name="Salamov A."/>
            <person name="Andreopoulos B."/>
            <person name="Baker S."/>
            <person name="Barry K."/>
            <person name="Bills G."/>
            <person name="Bluhm B."/>
            <person name="Cannon C."/>
            <person name="Castanera R."/>
            <person name="Culley D."/>
            <person name="Daum C."/>
            <person name="Ezra D."/>
            <person name="Gonzalez J."/>
            <person name="Henrissat B."/>
            <person name="Kuo A."/>
            <person name="Liang C."/>
            <person name="Lipzen A."/>
            <person name="Lutzoni F."/>
            <person name="Magnuson J."/>
            <person name="Mondo S."/>
            <person name="Nolan M."/>
            <person name="Ohm R."/>
            <person name="Pangilinan J."/>
            <person name="Park H.-J."/>
            <person name="Ramirez L."/>
            <person name="Alfaro M."/>
            <person name="Sun H."/>
            <person name="Tritt A."/>
            <person name="Yoshinaga Y."/>
            <person name="Zwiers L.-H."/>
            <person name="Turgeon B."/>
            <person name="Goodwin S."/>
            <person name="Spatafora J."/>
            <person name="Crous P."/>
            <person name="Grigoriev I."/>
        </authorList>
    </citation>
    <scope>NUCLEOTIDE SEQUENCE</scope>
    <source>
        <strain evidence="2 4">CBS 304.34</strain>
    </source>
</reference>
<dbReference type="SUPFAM" id="SSF54909">
    <property type="entry name" value="Dimeric alpha+beta barrel"/>
    <property type="match status" value="1"/>
</dbReference>
<dbReference type="InterPro" id="IPR011008">
    <property type="entry name" value="Dimeric_a/b-barrel"/>
</dbReference>
<keyword evidence="3" id="KW-1185">Reference proteome</keyword>
<evidence type="ECO:0000313" key="4">
    <source>
        <dbReference type="RefSeq" id="XP_033583555.1"/>
    </source>
</evidence>
<evidence type="ECO:0000259" key="1">
    <source>
        <dbReference type="PROSITE" id="PS51725"/>
    </source>
</evidence>
<dbReference type="Pfam" id="PF03992">
    <property type="entry name" value="ABM"/>
    <property type="match status" value="1"/>
</dbReference>
<gene>
    <name evidence="2 4" type="ORF">BDZ99DRAFT_458445</name>
</gene>
<dbReference type="AlphaFoldDB" id="A0A6A6Z661"/>
<evidence type="ECO:0000313" key="2">
    <source>
        <dbReference type="EMBL" id="KAF2816591.1"/>
    </source>
</evidence>
<protein>
    <recommendedName>
        <fullName evidence="1">ABM domain-containing protein</fullName>
    </recommendedName>
</protein>
<dbReference type="OrthoDB" id="10011777at2759"/>